<feature type="signal peptide" evidence="3">
    <location>
        <begin position="1"/>
        <end position="28"/>
    </location>
</feature>
<keyword evidence="4" id="KW-0496">Mitochondrion</keyword>
<evidence type="ECO:0000256" key="3">
    <source>
        <dbReference type="SAM" id="SignalP"/>
    </source>
</evidence>
<name>A0A5P9NVV3_COLSC</name>
<protein>
    <recommendedName>
        <fullName evidence="5">LAGLIDADG homing endonuclease</fullName>
    </recommendedName>
</protein>
<proteinExistence type="predicted"/>
<keyword evidence="2" id="KW-1133">Transmembrane helix</keyword>
<dbReference type="GeneID" id="42369806"/>
<feature type="chain" id="PRO_5024292594" description="LAGLIDADG homing endonuclease" evidence="3">
    <location>
        <begin position="29"/>
        <end position="296"/>
    </location>
</feature>
<evidence type="ECO:0000256" key="2">
    <source>
        <dbReference type="SAM" id="Phobius"/>
    </source>
</evidence>
<accession>A0A5P9NVV3</accession>
<keyword evidence="2" id="KW-0472">Membrane</keyword>
<reference evidence="4" key="1">
    <citation type="submission" date="2019-10" db="EMBL/GenBank/DDBJ databases">
        <title>Complete mitogenome of the streptophyte green alga Coleochaete scutata (Coleochaetophyceae).</title>
        <authorList>
            <person name="Turmel M."/>
            <person name="Otis C."/>
            <person name="Lemieux C."/>
        </authorList>
    </citation>
    <scope>NUCLEOTIDE SEQUENCE</scope>
</reference>
<organism evidence="4">
    <name type="scientific">Coleochaete scutata</name>
    <dbReference type="NCBI Taxonomy" id="3125"/>
    <lineage>
        <taxon>Eukaryota</taxon>
        <taxon>Viridiplantae</taxon>
        <taxon>Streptophyta</taxon>
        <taxon>Coleochaetophyceae</taxon>
        <taxon>Coleochaetales</taxon>
        <taxon>Coleochaetaceae</taxon>
        <taxon>Coleochaete</taxon>
    </lineage>
</organism>
<feature type="transmembrane region" description="Helical" evidence="2">
    <location>
        <begin position="234"/>
        <end position="255"/>
    </location>
</feature>
<dbReference type="AlphaFoldDB" id="A0A5P9NVV3"/>
<evidence type="ECO:0000313" key="4">
    <source>
        <dbReference type="EMBL" id="QFU80106.1"/>
    </source>
</evidence>
<feature type="transmembrane region" description="Helical" evidence="2">
    <location>
        <begin position="190"/>
        <end position="214"/>
    </location>
</feature>
<dbReference type="EMBL" id="MN613583">
    <property type="protein sequence ID" value="QFU80106.1"/>
    <property type="molecule type" value="Genomic_DNA"/>
</dbReference>
<evidence type="ECO:0008006" key="5">
    <source>
        <dbReference type="Google" id="ProtNLM"/>
    </source>
</evidence>
<geneLocation type="mitochondrion" evidence="4"/>
<evidence type="ECO:0000256" key="1">
    <source>
        <dbReference type="SAM" id="MobiDB-lite"/>
    </source>
</evidence>
<feature type="region of interest" description="Disordered" evidence="1">
    <location>
        <begin position="66"/>
        <end position="91"/>
    </location>
</feature>
<sequence>MVRIFFMLNALFAFLLSNLRLFIGGGYAIKTVVQAIPHPTGKVIVSSLGLTALFATSRVEDIVKASRRGTGPKAGSGIGAGPNSYPGSGTGPGSFPGSGNSLVDSNRFFPYEIPSEPNAEAISVCEWVGPFSAEAVLILMGALLAELFRKSLLNRLYKVKRFNDMVEYLQRVLPKWLTTSTYKTSESVSMVYIGIICFLVIHSLTNLLVVLMVLKNHFTDFQGLTLAITLNKWCYLPICLLIIEMYKSTFLNYFFKYNAPTGNINYYYVAFLIISVILLVNMILLTLIELPTLPGS</sequence>
<feature type="transmembrane region" description="Helical" evidence="2">
    <location>
        <begin position="267"/>
        <end position="288"/>
    </location>
</feature>
<keyword evidence="2" id="KW-0812">Transmembrane</keyword>
<keyword evidence="3" id="KW-0732">Signal</keyword>
<gene>
    <name evidence="4" type="primary">orf296</name>
</gene>
<dbReference type="RefSeq" id="YP_009710001.1">
    <property type="nucleotide sequence ID" value="NC_045180.1"/>
</dbReference>